<dbReference type="Pfam" id="PF13568">
    <property type="entry name" value="OMP_b-brl_2"/>
    <property type="match status" value="1"/>
</dbReference>
<dbReference type="InterPro" id="IPR025665">
    <property type="entry name" value="Beta-barrel_OMP_2"/>
</dbReference>
<sequence length="271" mass="30448">MHAKIKNNIIREEYVVFFYNFGALFTKNKQFLQKSVIQISSIILNKTLMKRILFSTVLLFFVAIASAQFNFGIKAGYNSSLTLNNLSSVSNGSYTLSDVKGEMWNNFQAGLFARVFIKKFYIQPELLYSVQKKEYNMMNVAINGNLTNINSYMNVSNVEVPLMIGYKLLDLKVANLRVFAGPKFIMNAGSSLDYKNIEDGQPITADNLMKDFKDSQVDLEVGAGVDVLMFALDARLNLVQDIAGKFNSINDVSTIKPPTSAFVISLAWKLF</sequence>
<protein>
    <recommendedName>
        <fullName evidence="2">Outer membrane protein beta-barrel domain-containing protein</fullName>
    </recommendedName>
</protein>
<keyword evidence="1" id="KW-0812">Transmembrane</keyword>
<feature type="domain" description="Outer membrane protein beta-barrel" evidence="2">
    <location>
        <begin position="68"/>
        <end position="237"/>
    </location>
</feature>
<keyword evidence="1" id="KW-1133">Transmembrane helix</keyword>
<dbReference type="AlphaFoldDB" id="A0A645D1H2"/>
<reference evidence="3" key="1">
    <citation type="submission" date="2019-08" db="EMBL/GenBank/DDBJ databases">
        <authorList>
            <person name="Kucharzyk K."/>
            <person name="Murdoch R.W."/>
            <person name="Higgins S."/>
            <person name="Loffler F."/>
        </authorList>
    </citation>
    <scope>NUCLEOTIDE SEQUENCE</scope>
</reference>
<accession>A0A645D1H2</accession>
<evidence type="ECO:0000256" key="1">
    <source>
        <dbReference type="SAM" id="Phobius"/>
    </source>
</evidence>
<evidence type="ECO:0000313" key="3">
    <source>
        <dbReference type="EMBL" id="MPM82985.1"/>
    </source>
</evidence>
<dbReference type="EMBL" id="VSSQ01031904">
    <property type="protein sequence ID" value="MPM82985.1"/>
    <property type="molecule type" value="Genomic_DNA"/>
</dbReference>
<organism evidence="3">
    <name type="scientific">bioreactor metagenome</name>
    <dbReference type="NCBI Taxonomy" id="1076179"/>
    <lineage>
        <taxon>unclassified sequences</taxon>
        <taxon>metagenomes</taxon>
        <taxon>ecological metagenomes</taxon>
    </lineage>
</organism>
<comment type="caution">
    <text evidence="3">The sequence shown here is derived from an EMBL/GenBank/DDBJ whole genome shotgun (WGS) entry which is preliminary data.</text>
</comment>
<proteinExistence type="predicted"/>
<keyword evidence="1" id="KW-0472">Membrane</keyword>
<name>A0A645D1H2_9ZZZZ</name>
<evidence type="ECO:0000259" key="2">
    <source>
        <dbReference type="Pfam" id="PF13568"/>
    </source>
</evidence>
<feature type="transmembrane region" description="Helical" evidence="1">
    <location>
        <begin position="52"/>
        <end position="71"/>
    </location>
</feature>
<gene>
    <name evidence="3" type="ORF">SDC9_130048</name>
</gene>